<dbReference type="AlphaFoldDB" id="A0ABD6C699"/>
<comment type="caution">
    <text evidence="2">The sequence shown here is derived from an EMBL/GenBank/DDBJ whole genome shotgun (WGS) entry which is preliminary data.</text>
</comment>
<reference evidence="2 3" key="1">
    <citation type="journal article" date="2019" name="Int. J. Syst. Evol. Microbiol.">
        <title>The Global Catalogue of Microorganisms (GCM) 10K type strain sequencing project: providing services to taxonomists for standard genome sequencing and annotation.</title>
        <authorList>
            <consortium name="The Broad Institute Genomics Platform"/>
            <consortium name="The Broad Institute Genome Sequencing Center for Infectious Disease"/>
            <person name="Wu L."/>
            <person name="Ma J."/>
        </authorList>
    </citation>
    <scope>NUCLEOTIDE SEQUENCE [LARGE SCALE GENOMIC DNA]</scope>
    <source>
        <strain evidence="2 3">CGMCC 1.12125</strain>
    </source>
</reference>
<name>A0ABD6C699_9EURY</name>
<accession>A0ABD6C699</accession>
<dbReference type="Proteomes" id="UP001597119">
    <property type="component" value="Unassembled WGS sequence"/>
</dbReference>
<keyword evidence="1" id="KW-0175">Coiled coil</keyword>
<dbReference type="RefSeq" id="WP_247377644.1">
    <property type="nucleotide sequence ID" value="NZ_JALLGV010000004.1"/>
</dbReference>
<evidence type="ECO:0000313" key="3">
    <source>
        <dbReference type="Proteomes" id="UP001597119"/>
    </source>
</evidence>
<protein>
    <submittedName>
        <fullName evidence="2">Halo transducer protein</fullName>
    </submittedName>
</protein>
<dbReference type="Gene3D" id="1.10.287.1490">
    <property type="match status" value="1"/>
</dbReference>
<dbReference type="EMBL" id="JBHUDJ010000001">
    <property type="protein sequence ID" value="MFD1585382.1"/>
    <property type="molecule type" value="Genomic_DNA"/>
</dbReference>
<organism evidence="2 3">
    <name type="scientific">Halorientalis brevis</name>
    <dbReference type="NCBI Taxonomy" id="1126241"/>
    <lineage>
        <taxon>Archaea</taxon>
        <taxon>Methanobacteriati</taxon>
        <taxon>Methanobacteriota</taxon>
        <taxon>Stenosarchaea group</taxon>
        <taxon>Halobacteria</taxon>
        <taxon>Halobacteriales</taxon>
        <taxon>Haloarculaceae</taxon>
        <taxon>Halorientalis</taxon>
    </lineage>
</organism>
<feature type="coiled-coil region" evidence="1">
    <location>
        <begin position="140"/>
        <end position="195"/>
    </location>
</feature>
<dbReference type="SUPFAM" id="SSF58100">
    <property type="entry name" value="Bacterial hemolysins"/>
    <property type="match status" value="1"/>
</dbReference>
<proteinExistence type="predicted"/>
<keyword evidence="3" id="KW-1185">Reference proteome</keyword>
<sequence>MSQDESDGADNIAGLSLSDAVDAVVATVDALDRETARAVLATITEDGVVSRDAVDAALADASMAVSNAESRAEMAAVRLADVRESAADAPDLDAIRTRVDAFESDVAAIEERASDLGATLQELVGRKDDPASLYDLAAEIEQLTEEAGSVHATAEELRTDLESFEEWLADSNARLRELERDLDVIEQSIEALGENVDELASLVAGDRDHQATDDDLAGAWLELSVTHRVRELGLMDARAELADLRTWAADDDGDAEGYGNDAERRLDELEDQWRTLGDRIDDVAPPAWRDRFEDRRSAVEDALDGFEPPIDFGAVQAELEKHRLE</sequence>
<evidence type="ECO:0000256" key="1">
    <source>
        <dbReference type="SAM" id="Coils"/>
    </source>
</evidence>
<evidence type="ECO:0000313" key="2">
    <source>
        <dbReference type="EMBL" id="MFD1585382.1"/>
    </source>
</evidence>
<gene>
    <name evidence="2" type="ORF">ACFR9U_00175</name>
</gene>